<dbReference type="EMBL" id="CM056777">
    <property type="protein sequence ID" value="KAJ8737726.1"/>
    <property type="molecule type" value="Genomic_DNA"/>
</dbReference>
<comment type="caution">
    <text evidence="1">The sequence shown here is derived from an EMBL/GenBank/DDBJ whole genome shotgun (WGS) entry which is preliminary data.</text>
</comment>
<keyword evidence="2" id="KW-1185">Reference proteome</keyword>
<evidence type="ECO:0000313" key="2">
    <source>
        <dbReference type="Proteomes" id="UP001231649"/>
    </source>
</evidence>
<evidence type="ECO:0000313" key="1">
    <source>
        <dbReference type="EMBL" id="KAJ8737726.1"/>
    </source>
</evidence>
<dbReference type="Proteomes" id="UP001231649">
    <property type="component" value="Chromosome 1"/>
</dbReference>
<sequence>MMKKKRLEDELEKDLRRGSYVPNSQHLPTLASDRPEMNAEQLIAAHGFLSESHTVLTEDGYMLTMHRVISDNGPLYRRVVLLHHGLLGSSEDWLLPGTRALPYMLIDNGFDVWLLNARGNRYSRIHINRRPDWPNFWDFSWHEIGVYDLPATIKYITEITKSTELHFIGHSMGGTALLVLLSSMPQYNSVLKSAILLAPIAYMYHAQGPIKMLSNFYRQNGYHSLDFLGQKEFMRNEVFPEQIVKKYCKGESKSCFNPLLLFGNGGSGAWSRKLLRDILSHVPAGGSVKTVLHYVQLVRSGYFQKYDYGDVDNNMIKYRNTTPPSYNLKAITLPIALFSSPSDWLASASDIQTLLGMLRDVSIHHVVKTDNFGHFDFLWSPDAAELIYNFIIPLLDQRLPMRKPVYHIQ</sequence>
<name>A0ACC2RC62_9NEOP</name>
<gene>
    <name evidence="1" type="ORF">PYW08_000321</name>
</gene>
<proteinExistence type="predicted"/>
<protein>
    <submittedName>
        <fullName evidence="1">Uncharacterized protein</fullName>
    </submittedName>
</protein>
<reference evidence="1" key="1">
    <citation type="submission" date="2023-03" db="EMBL/GenBank/DDBJ databases">
        <title>Chromosome-level genomes of two armyworms, Mythimna separata and Mythimna loreyi, provide insights into the biosynthesis and reception of sex pheromones.</title>
        <authorList>
            <person name="Zhao H."/>
        </authorList>
    </citation>
    <scope>NUCLEOTIDE SEQUENCE</scope>
    <source>
        <strain evidence="1">BeijingLab</strain>
    </source>
</reference>
<organism evidence="1 2">
    <name type="scientific">Mythimna loreyi</name>
    <dbReference type="NCBI Taxonomy" id="667449"/>
    <lineage>
        <taxon>Eukaryota</taxon>
        <taxon>Metazoa</taxon>
        <taxon>Ecdysozoa</taxon>
        <taxon>Arthropoda</taxon>
        <taxon>Hexapoda</taxon>
        <taxon>Insecta</taxon>
        <taxon>Pterygota</taxon>
        <taxon>Neoptera</taxon>
        <taxon>Endopterygota</taxon>
        <taxon>Lepidoptera</taxon>
        <taxon>Glossata</taxon>
        <taxon>Ditrysia</taxon>
        <taxon>Noctuoidea</taxon>
        <taxon>Noctuidae</taxon>
        <taxon>Noctuinae</taxon>
        <taxon>Hadenini</taxon>
        <taxon>Mythimna</taxon>
    </lineage>
</organism>
<accession>A0ACC2RC62</accession>